<feature type="compositionally biased region" description="Basic and acidic residues" evidence="1">
    <location>
        <begin position="46"/>
        <end position="61"/>
    </location>
</feature>
<protein>
    <submittedName>
        <fullName evidence="2">Uncharacterized protein</fullName>
    </submittedName>
</protein>
<accession>A0A7C9PME0</accession>
<evidence type="ECO:0000313" key="2">
    <source>
        <dbReference type="EMBL" id="NEM90910.1"/>
    </source>
</evidence>
<dbReference type="AlphaFoldDB" id="A0A7C9PME0"/>
<feature type="region of interest" description="Disordered" evidence="1">
    <location>
        <begin position="43"/>
        <end position="80"/>
    </location>
</feature>
<dbReference type="EMBL" id="JAAGWZ010000001">
    <property type="protein sequence ID" value="NEM90910.1"/>
    <property type="molecule type" value="Genomic_DNA"/>
</dbReference>
<reference evidence="2 3" key="1">
    <citation type="journal article" date="2014" name="Int. J. Syst. Evol. Microbiol.">
        <title>Description of Galbitalea soli gen. nov., sp. nov., and Frondihabitans sucicola sp. nov.</title>
        <authorList>
            <person name="Kim S.J."/>
            <person name="Lim J.M."/>
            <person name="Ahn J.H."/>
            <person name="Weon H.Y."/>
            <person name="Hamada M."/>
            <person name="Suzuki K."/>
            <person name="Ahn T.Y."/>
            <person name="Kwon S.W."/>
        </authorList>
    </citation>
    <scope>NUCLEOTIDE SEQUENCE [LARGE SCALE GENOMIC DNA]</scope>
    <source>
        <strain evidence="2 3">NBRC 108727</strain>
    </source>
</reference>
<organism evidence="2 3">
    <name type="scientific">Galbitalea soli</name>
    <dbReference type="NCBI Taxonomy" id="1268042"/>
    <lineage>
        <taxon>Bacteria</taxon>
        <taxon>Bacillati</taxon>
        <taxon>Actinomycetota</taxon>
        <taxon>Actinomycetes</taxon>
        <taxon>Micrococcales</taxon>
        <taxon>Microbacteriaceae</taxon>
        <taxon>Galbitalea</taxon>
    </lineage>
</organism>
<proteinExistence type="predicted"/>
<name>A0A7C9PME0_9MICO</name>
<dbReference type="RefSeq" id="WP_163472512.1">
    <property type="nucleotide sequence ID" value="NZ_JAAGWZ010000001.1"/>
</dbReference>
<evidence type="ECO:0000256" key="1">
    <source>
        <dbReference type="SAM" id="MobiDB-lite"/>
    </source>
</evidence>
<evidence type="ECO:0000313" key="3">
    <source>
        <dbReference type="Proteomes" id="UP000479756"/>
    </source>
</evidence>
<comment type="caution">
    <text evidence="2">The sequence shown here is derived from an EMBL/GenBank/DDBJ whole genome shotgun (WGS) entry which is preliminary data.</text>
</comment>
<gene>
    <name evidence="2" type="ORF">G3T37_06025</name>
</gene>
<sequence>MSKHTSRRYRKAHDRRVWVFSQLNHDLRPEQIARIIVAASLAQAQREADARRATTETRAEESTTDADQSGASEGGKEAAS</sequence>
<dbReference type="Proteomes" id="UP000479756">
    <property type="component" value="Unassembled WGS sequence"/>
</dbReference>
<keyword evidence="3" id="KW-1185">Reference proteome</keyword>